<name>A0A368VLE7_9BACL</name>
<dbReference type="PROSITE" id="PS00080">
    <property type="entry name" value="MULTICOPPER_OXIDASE2"/>
    <property type="match status" value="1"/>
</dbReference>
<dbReference type="GO" id="GO:0005507">
    <property type="term" value="F:copper ion binding"/>
    <property type="evidence" value="ECO:0007669"/>
    <property type="project" value="InterPro"/>
</dbReference>
<evidence type="ECO:0000259" key="5">
    <source>
        <dbReference type="Pfam" id="PF07732"/>
    </source>
</evidence>
<accession>A0A368VLE7</accession>
<dbReference type="InterPro" id="IPR002355">
    <property type="entry name" value="Cu_oxidase_Cu_BS"/>
</dbReference>
<dbReference type="PANTHER" id="PTHR11709">
    <property type="entry name" value="MULTI-COPPER OXIDASE"/>
    <property type="match status" value="1"/>
</dbReference>
<feature type="domain" description="Plastocyanin-like" evidence="5">
    <location>
        <begin position="293"/>
        <end position="408"/>
    </location>
</feature>
<dbReference type="OrthoDB" id="9757546at2"/>
<evidence type="ECO:0000313" key="7">
    <source>
        <dbReference type="Proteomes" id="UP000252415"/>
    </source>
</evidence>
<evidence type="ECO:0000256" key="2">
    <source>
        <dbReference type="ARBA" id="ARBA00023002"/>
    </source>
</evidence>
<dbReference type="Proteomes" id="UP000252415">
    <property type="component" value="Unassembled WGS sequence"/>
</dbReference>
<dbReference type="InterPro" id="IPR045087">
    <property type="entry name" value="Cu-oxidase_fam"/>
</dbReference>
<dbReference type="GO" id="GO:0016491">
    <property type="term" value="F:oxidoreductase activity"/>
    <property type="evidence" value="ECO:0007669"/>
    <property type="project" value="UniProtKB-KW"/>
</dbReference>
<dbReference type="Pfam" id="PF07731">
    <property type="entry name" value="Cu-oxidase_2"/>
    <property type="match status" value="1"/>
</dbReference>
<keyword evidence="2" id="KW-0560">Oxidoreductase</keyword>
<keyword evidence="3" id="KW-0472">Membrane</keyword>
<keyword evidence="1" id="KW-0479">Metal-binding</keyword>
<reference evidence="6 7" key="1">
    <citation type="submission" date="2018-07" db="EMBL/GenBank/DDBJ databases">
        <title>Genomic Encyclopedia of Type Strains, Phase III (KMG-III): the genomes of soil and plant-associated and newly described type strains.</title>
        <authorList>
            <person name="Whitman W."/>
        </authorList>
    </citation>
    <scope>NUCLEOTIDE SEQUENCE [LARGE SCALE GENOMIC DNA]</scope>
    <source>
        <strain evidence="6 7">CECT 7506</strain>
    </source>
</reference>
<dbReference type="CDD" id="cd13861">
    <property type="entry name" value="CuRO_1_CumA_like"/>
    <property type="match status" value="1"/>
</dbReference>
<evidence type="ECO:0000313" key="6">
    <source>
        <dbReference type="EMBL" id="RCW41486.1"/>
    </source>
</evidence>
<protein>
    <submittedName>
        <fullName evidence="6">FtsP/CotA-like multicopper oxidase with cupredoxin domain</fullName>
    </submittedName>
</protein>
<dbReference type="EMBL" id="QPJD01000023">
    <property type="protein sequence ID" value="RCW41486.1"/>
    <property type="molecule type" value="Genomic_DNA"/>
</dbReference>
<feature type="transmembrane region" description="Helical" evidence="3">
    <location>
        <begin position="80"/>
        <end position="99"/>
    </location>
</feature>
<feature type="transmembrane region" description="Helical" evidence="3">
    <location>
        <begin position="203"/>
        <end position="220"/>
    </location>
</feature>
<keyword evidence="3" id="KW-0812">Transmembrane</keyword>
<dbReference type="Pfam" id="PF07732">
    <property type="entry name" value="Cu-oxidase_3"/>
    <property type="match status" value="1"/>
</dbReference>
<dbReference type="InterPro" id="IPR011706">
    <property type="entry name" value="Cu-oxidase_C"/>
</dbReference>
<feature type="transmembrane region" description="Helical" evidence="3">
    <location>
        <begin position="131"/>
        <end position="149"/>
    </location>
</feature>
<dbReference type="Gene3D" id="2.60.40.420">
    <property type="entry name" value="Cupredoxins - blue copper proteins"/>
    <property type="match status" value="3"/>
</dbReference>
<dbReference type="SUPFAM" id="SSF49503">
    <property type="entry name" value="Cupredoxins"/>
    <property type="match status" value="3"/>
</dbReference>
<evidence type="ECO:0000259" key="4">
    <source>
        <dbReference type="Pfam" id="PF07731"/>
    </source>
</evidence>
<sequence length="704" mass="77749">MFSLLISLELGALLFFVIFSFIAAGKASKLVYNGTEKQLYRKTRKMLFWSVSLTLLAAAMAAADTMLAMTAHPLFWLDRLLVRTPLAVIPVALIWVSSFPRLRKLMQRTSGRTDTPPDVARRRLASEPAFIMPYRLAALCSLALFYFAFVPPIPFQWTAVTMPVTVLLFIACLLWMLQSRQNQLAAEAPLAYRPWRRRMKHTGVLLAAAGLISIPFLTAMENSRLPDRLSMMSGKLDYGTIGSSLLNGKQNQSHNHITKPSSSTAAAAVASIPVTELTGPRTGKADRKFTLTAQHKTVTLSSGKKVEAWTYNGQIPGPELRMKEGELIEVTLLNKDIEDGVTLHWHGLDVPNAEDGVAGATQNAVMPGETYTYRFIAEQVGTFWYHSHQQSKEAVEKGLFGALIVEPETNPSDPYEDITVITHIWDGAGMAIGADDTLQRKAIAPGTLVKLRLINTDDWVRQSYILTGAPFKVTAIDGTDLNGPTELQNVSLDLLTGGRYDVIFTMPDHPVFLRIGRGKSLGILMSKDGSGDIPKLPATTTFDPTHYGTAAETPFNAESTFDREFMMILDNRFAFYNGSFAAYDTINGAVFPNTPMFIVKEGELVKTTIVNRSSVEHPMHLHGHHMLVLSRNNEPVTGSPWWSDTLDVAPGEIYEVAFIADNPGIWMDHCHNLVHASAGMSMHLMYEGITSPYEVGANTHNHPE</sequence>
<feature type="transmembrane region" description="Helical" evidence="3">
    <location>
        <begin position="6"/>
        <end position="25"/>
    </location>
</feature>
<organism evidence="6 7">
    <name type="scientific">Paenibacillus prosopidis</name>
    <dbReference type="NCBI Taxonomy" id="630520"/>
    <lineage>
        <taxon>Bacteria</taxon>
        <taxon>Bacillati</taxon>
        <taxon>Bacillota</taxon>
        <taxon>Bacilli</taxon>
        <taxon>Bacillales</taxon>
        <taxon>Paenibacillaceae</taxon>
        <taxon>Paenibacillus</taxon>
    </lineage>
</organism>
<feature type="transmembrane region" description="Helical" evidence="3">
    <location>
        <begin position="46"/>
        <end position="68"/>
    </location>
</feature>
<feature type="transmembrane region" description="Helical" evidence="3">
    <location>
        <begin position="155"/>
        <end position="177"/>
    </location>
</feature>
<dbReference type="RefSeq" id="WP_114383794.1">
    <property type="nucleotide sequence ID" value="NZ_QPJD01000023.1"/>
</dbReference>
<keyword evidence="3" id="KW-1133">Transmembrane helix</keyword>
<dbReference type="InterPro" id="IPR011707">
    <property type="entry name" value="Cu-oxidase-like_N"/>
</dbReference>
<dbReference type="InterPro" id="IPR008972">
    <property type="entry name" value="Cupredoxin"/>
</dbReference>
<feature type="domain" description="Plastocyanin-like" evidence="4">
    <location>
        <begin position="575"/>
        <end position="685"/>
    </location>
</feature>
<evidence type="ECO:0000256" key="3">
    <source>
        <dbReference type="SAM" id="Phobius"/>
    </source>
</evidence>
<evidence type="ECO:0000256" key="1">
    <source>
        <dbReference type="ARBA" id="ARBA00022723"/>
    </source>
</evidence>
<dbReference type="CDD" id="cd04202">
    <property type="entry name" value="CuRO_D2_2dMcoN_like"/>
    <property type="match status" value="1"/>
</dbReference>
<keyword evidence="7" id="KW-1185">Reference proteome</keyword>
<comment type="caution">
    <text evidence="6">The sequence shown here is derived from an EMBL/GenBank/DDBJ whole genome shotgun (WGS) entry which is preliminary data.</text>
</comment>
<gene>
    <name evidence="6" type="ORF">DFP97_12315</name>
</gene>
<dbReference type="AlphaFoldDB" id="A0A368VLE7"/>
<proteinExistence type="predicted"/>